<gene>
    <name evidence="15" type="ORF">HHL28_14775</name>
</gene>
<dbReference type="CDD" id="cd01572">
    <property type="entry name" value="QPRTase"/>
    <property type="match status" value="1"/>
</dbReference>
<keyword evidence="16" id="KW-1185">Reference proteome</keyword>
<dbReference type="InterPro" id="IPR037128">
    <property type="entry name" value="Quinolinate_PRibosylTase_N_sf"/>
</dbReference>
<keyword evidence="6" id="KW-0662">Pyridine nucleotide biosynthesis</keyword>
<evidence type="ECO:0000259" key="13">
    <source>
        <dbReference type="Pfam" id="PF01729"/>
    </source>
</evidence>
<keyword evidence="7 12" id="KW-0328">Glycosyltransferase</keyword>
<evidence type="ECO:0000256" key="8">
    <source>
        <dbReference type="ARBA" id="ARBA00022679"/>
    </source>
</evidence>
<organism evidence="15 16">
    <name type="scientific">Aerophototrophica crusticola</name>
    <dbReference type="NCBI Taxonomy" id="1709002"/>
    <lineage>
        <taxon>Bacteria</taxon>
        <taxon>Pseudomonadati</taxon>
        <taxon>Pseudomonadota</taxon>
        <taxon>Alphaproteobacteria</taxon>
        <taxon>Rhodospirillales</taxon>
        <taxon>Rhodospirillaceae</taxon>
        <taxon>Aerophototrophica</taxon>
    </lineage>
</organism>
<sequence length="283" mass="29824">MTASLYPLLYEDLVRAALKEDLGLAGDLTTEACVPADARATALFRARKAGVVAGIEPALSAFRLLDPSLSITVKAPDGSRVNPGDTIAVVQGAARPILSGERVALNLLGRLCGIATETRSLVDRIEGTRATIVCTRKTTPGLRALEKYAVRVGGGGNHRYGLDDAVLIKDNHLVAAGGVRAAVTNARTRAGHMVKVEVEVDTLDQLAELLALKVDAVLLDNMDPPTLRKAVEMVAGRMVTEASGGVTPETIRAIAETGVDLISLGWLTHSVKNFDIGLDFEQG</sequence>
<evidence type="ECO:0000256" key="7">
    <source>
        <dbReference type="ARBA" id="ARBA00022676"/>
    </source>
</evidence>
<dbReference type="GO" id="GO:0034213">
    <property type="term" value="P:quinolinate catabolic process"/>
    <property type="evidence" value="ECO:0007669"/>
    <property type="project" value="TreeGrafter"/>
</dbReference>
<dbReference type="NCBIfam" id="TIGR00078">
    <property type="entry name" value="nadC"/>
    <property type="match status" value="1"/>
</dbReference>
<evidence type="ECO:0000256" key="6">
    <source>
        <dbReference type="ARBA" id="ARBA00022642"/>
    </source>
</evidence>
<dbReference type="EMBL" id="CP051775">
    <property type="protein sequence ID" value="QJE74175.1"/>
    <property type="molecule type" value="Genomic_DNA"/>
</dbReference>
<dbReference type="Pfam" id="PF02749">
    <property type="entry name" value="QRPTase_N"/>
    <property type="match status" value="1"/>
</dbReference>
<evidence type="ECO:0000256" key="4">
    <source>
        <dbReference type="ARBA" id="ARBA00011218"/>
    </source>
</evidence>
<dbReference type="UniPathway" id="UPA00253">
    <property type="reaction ID" value="UER00331"/>
</dbReference>
<comment type="similarity">
    <text evidence="3 12">Belongs to the NadC/ModD family.</text>
</comment>
<dbReference type="GO" id="GO:0004514">
    <property type="term" value="F:nicotinate-nucleotide diphosphorylase (carboxylating) activity"/>
    <property type="evidence" value="ECO:0007669"/>
    <property type="project" value="UniProtKB-EC"/>
</dbReference>
<dbReference type="PANTHER" id="PTHR32179:SF3">
    <property type="entry name" value="NICOTINATE-NUCLEOTIDE PYROPHOSPHORYLASE [CARBOXYLATING]"/>
    <property type="match status" value="1"/>
</dbReference>
<evidence type="ECO:0000313" key="16">
    <source>
        <dbReference type="Proteomes" id="UP000501891"/>
    </source>
</evidence>
<dbReference type="InterPro" id="IPR002638">
    <property type="entry name" value="Quinolinate_PRibosylTrfase_C"/>
</dbReference>
<protein>
    <recommendedName>
        <fullName evidence="11">Probable nicotinate-nucleotide pyrophosphorylase [carboxylating]</fullName>
        <ecNumber evidence="5">2.4.2.19</ecNumber>
    </recommendedName>
    <alternativeName>
        <fullName evidence="9">Quinolinate phosphoribosyltransferase [decarboxylating]</fullName>
    </alternativeName>
</protein>
<dbReference type="Pfam" id="PF01729">
    <property type="entry name" value="QRPTase_C"/>
    <property type="match status" value="1"/>
</dbReference>
<evidence type="ECO:0000256" key="11">
    <source>
        <dbReference type="ARBA" id="ARBA00069173"/>
    </source>
</evidence>
<dbReference type="PIRSF" id="PIRSF006250">
    <property type="entry name" value="NadC_ModD"/>
    <property type="match status" value="1"/>
</dbReference>
<feature type="domain" description="Quinolinate phosphoribosyl transferase N-terminal" evidence="14">
    <location>
        <begin position="27"/>
        <end position="112"/>
    </location>
</feature>
<dbReference type="GO" id="GO:0005737">
    <property type="term" value="C:cytoplasm"/>
    <property type="evidence" value="ECO:0007669"/>
    <property type="project" value="TreeGrafter"/>
</dbReference>
<dbReference type="FunFam" id="3.20.20.70:FF:000030">
    <property type="entry name" value="Nicotinate-nucleotide pyrophosphorylase, carboxylating"/>
    <property type="match status" value="1"/>
</dbReference>
<evidence type="ECO:0000313" key="15">
    <source>
        <dbReference type="EMBL" id="QJE74175.1"/>
    </source>
</evidence>
<comment type="function">
    <text evidence="1">Involved in the catabolism of quinolinic acid (QA).</text>
</comment>
<proteinExistence type="inferred from homology"/>
<dbReference type="AlphaFoldDB" id="A0A858R9N0"/>
<evidence type="ECO:0000256" key="10">
    <source>
        <dbReference type="ARBA" id="ARBA00047445"/>
    </source>
</evidence>
<comment type="catalytic activity">
    <reaction evidence="10">
        <text>nicotinate beta-D-ribonucleotide + CO2 + diphosphate = quinolinate + 5-phospho-alpha-D-ribose 1-diphosphate + 2 H(+)</text>
        <dbReference type="Rhea" id="RHEA:12733"/>
        <dbReference type="ChEBI" id="CHEBI:15378"/>
        <dbReference type="ChEBI" id="CHEBI:16526"/>
        <dbReference type="ChEBI" id="CHEBI:29959"/>
        <dbReference type="ChEBI" id="CHEBI:33019"/>
        <dbReference type="ChEBI" id="CHEBI:57502"/>
        <dbReference type="ChEBI" id="CHEBI:58017"/>
        <dbReference type="EC" id="2.4.2.19"/>
    </reaction>
</comment>
<evidence type="ECO:0000256" key="1">
    <source>
        <dbReference type="ARBA" id="ARBA00003237"/>
    </source>
</evidence>
<keyword evidence="8 12" id="KW-0808">Transferase</keyword>
<dbReference type="EC" id="2.4.2.19" evidence="5"/>
<feature type="domain" description="Quinolinate phosphoribosyl transferase C-terminal" evidence="13">
    <location>
        <begin position="114"/>
        <end position="279"/>
    </location>
</feature>
<evidence type="ECO:0000256" key="5">
    <source>
        <dbReference type="ARBA" id="ARBA00011944"/>
    </source>
</evidence>
<evidence type="ECO:0000259" key="14">
    <source>
        <dbReference type="Pfam" id="PF02749"/>
    </source>
</evidence>
<dbReference type="InterPro" id="IPR036068">
    <property type="entry name" value="Nicotinate_pribotase-like_C"/>
</dbReference>
<dbReference type="Gene3D" id="3.90.1170.20">
    <property type="entry name" value="Quinolinate phosphoribosyl transferase, N-terminal domain"/>
    <property type="match status" value="1"/>
</dbReference>
<dbReference type="FunFam" id="3.90.1170.20:FF:000001">
    <property type="entry name" value="Nicotinate-nucleotide diphosphorylase (Carboxylating)"/>
    <property type="match status" value="1"/>
</dbReference>
<dbReference type="Gene3D" id="3.20.20.70">
    <property type="entry name" value="Aldolase class I"/>
    <property type="match status" value="1"/>
</dbReference>
<dbReference type="InterPro" id="IPR022412">
    <property type="entry name" value="Quinolinate_PRibosylTrfase_N"/>
</dbReference>
<evidence type="ECO:0000256" key="12">
    <source>
        <dbReference type="PIRNR" id="PIRNR006250"/>
    </source>
</evidence>
<dbReference type="GO" id="GO:0009435">
    <property type="term" value="P:NAD+ biosynthetic process"/>
    <property type="evidence" value="ECO:0007669"/>
    <property type="project" value="UniProtKB-UniPathway"/>
</dbReference>
<dbReference type="SUPFAM" id="SSF51690">
    <property type="entry name" value="Nicotinate/Quinolinate PRTase C-terminal domain-like"/>
    <property type="match status" value="1"/>
</dbReference>
<accession>A0A858R9N0</accession>
<evidence type="ECO:0000256" key="3">
    <source>
        <dbReference type="ARBA" id="ARBA00009400"/>
    </source>
</evidence>
<dbReference type="InterPro" id="IPR013785">
    <property type="entry name" value="Aldolase_TIM"/>
</dbReference>
<name>A0A858R9N0_9PROT</name>
<evidence type="ECO:0000256" key="9">
    <source>
        <dbReference type="ARBA" id="ARBA00033102"/>
    </source>
</evidence>
<dbReference type="InterPro" id="IPR027277">
    <property type="entry name" value="NadC/ModD"/>
</dbReference>
<dbReference type="SUPFAM" id="SSF54675">
    <property type="entry name" value="Nicotinate/Quinolinate PRTase N-terminal domain-like"/>
    <property type="match status" value="1"/>
</dbReference>
<evidence type="ECO:0000256" key="2">
    <source>
        <dbReference type="ARBA" id="ARBA00004893"/>
    </source>
</evidence>
<comment type="subunit">
    <text evidence="4">Hexamer formed by 3 homodimers.</text>
</comment>
<dbReference type="InterPro" id="IPR004393">
    <property type="entry name" value="NadC"/>
</dbReference>
<dbReference type="Proteomes" id="UP000501891">
    <property type="component" value="Chromosome"/>
</dbReference>
<comment type="pathway">
    <text evidence="2">Cofactor biosynthesis; NAD(+) biosynthesis; nicotinate D-ribonucleotide from quinolinate: step 1/1.</text>
</comment>
<dbReference type="KEGG" id="acru:HHL28_14775"/>
<dbReference type="PANTHER" id="PTHR32179">
    <property type="entry name" value="NICOTINATE-NUCLEOTIDE PYROPHOSPHORYLASE [CARBOXYLATING]"/>
    <property type="match status" value="1"/>
</dbReference>
<reference evidence="15" key="1">
    <citation type="submission" date="2020-04" db="EMBL/GenBank/DDBJ databases">
        <title>A desert anoxygenic phototrophic bacterium fixes CO2 using RubisCO under aerobic conditions.</title>
        <authorList>
            <person name="Tang K."/>
        </authorList>
    </citation>
    <scope>NUCLEOTIDE SEQUENCE [LARGE SCALE GENOMIC DNA]</scope>
    <source>
        <strain evidence="15">MIMtkB3</strain>
    </source>
</reference>